<evidence type="ECO:0000313" key="3">
    <source>
        <dbReference type="EMBL" id="GAA1391751.1"/>
    </source>
</evidence>
<accession>A0ABN1XYT4</accession>
<comment type="caution">
    <text evidence="3">The sequence shown here is derived from an EMBL/GenBank/DDBJ whole genome shotgun (WGS) entry which is preliminary data.</text>
</comment>
<keyword evidence="2" id="KW-0812">Transmembrane</keyword>
<dbReference type="Proteomes" id="UP001499863">
    <property type="component" value="Unassembled WGS sequence"/>
</dbReference>
<proteinExistence type="predicted"/>
<name>A0ABN1XYT4_9ACTN</name>
<feature type="region of interest" description="Disordered" evidence="1">
    <location>
        <begin position="67"/>
        <end position="93"/>
    </location>
</feature>
<dbReference type="RefSeq" id="WP_344332407.1">
    <property type="nucleotide sequence ID" value="NZ_BAAAKJ010000114.1"/>
</dbReference>
<protein>
    <submittedName>
        <fullName evidence="3">Uncharacterized protein</fullName>
    </submittedName>
</protein>
<keyword evidence="2" id="KW-1133">Transmembrane helix</keyword>
<evidence type="ECO:0000256" key="1">
    <source>
        <dbReference type="SAM" id="MobiDB-lite"/>
    </source>
</evidence>
<gene>
    <name evidence="3" type="ORF">GCM10009639_22030</name>
</gene>
<organism evidence="3 4">
    <name type="scientific">Kitasatospora putterlickiae</name>
    <dbReference type="NCBI Taxonomy" id="221725"/>
    <lineage>
        <taxon>Bacteria</taxon>
        <taxon>Bacillati</taxon>
        <taxon>Actinomycetota</taxon>
        <taxon>Actinomycetes</taxon>
        <taxon>Kitasatosporales</taxon>
        <taxon>Streptomycetaceae</taxon>
        <taxon>Kitasatospora</taxon>
    </lineage>
</organism>
<reference evidence="3 4" key="1">
    <citation type="journal article" date="2019" name="Int. J. Syst. Evol. Microbiol.">
        <title>The Global Catalogue of Microorganisms (GCM) 10K type strain sequencing project: providing services to taxonomists for standard genome sequencing and annotation.</title>
        <authorList>
            <consortium name="The Broad Institute Genomics Platform"/>
            <consortium name="The Broad Institute Genome Sequencing Center for Infectious Disease"/>
            <person name="Wu L."/>
            <person name="Ma J."/>
        </authorList>
    </citation>
    <scope>NUCLEOTIDE SEQUENCE [LARGE SCALE GENOMIC DNA]</scope>
    <source>
        <strain evidence="3 4">JCM 12393</strain>
    </source>
</reference>
<keyword evidence="4" id="KW-1185">Reference proteome</keyword>
<evidence type="ECO:0000256" key="2">
    <source>
        <dbReference type="SAM" id="Phobius"/>
    </source>
</evidence>
<feature type="transmembrane region" description="Helical" evidence="2">
    <location>
        <begin position="40"/>
        <end position="63"/>
    </location>
</feature>
<dbReference type="EMBL" id="BAAAKJ010000114">
    <property type="protein sequence ID" value="GAA1391751.1"/>
    <property type="molecule type" value="Genomic_DNA"/>
</dbReference>
<keyword evidence="2" id="KW-0472">Membrane</keyword>
<sequence length="93" mass="9737">MRSAAARCAGARIRFRLGLGLLLVLAGGLGWWLTAGPGRLPGGAVLGLLAAGGWGLGLIPVHADWRSTGPSRRRAGEPATRMEPWWETEPPTG</sequence>
<evidence type="ECO:0000313" key="4">
    <source>
        <dbReference type="Proteomes" id="UP001499863"/>
    </source>
</evidence>